<dbReference type="PROSITE" id="PS51747">
    <property type="entry name" value="CYT_DCMP_DEAMINASES_2"/>
    <property type="match status" value="1"/>
</dbReference>
<evidence type="ECO:0000256" key="2">
    <source>
        <dbReference type="ARBA" id="ARBA00022833"/>
    </source>
</evidence>
<dbReference type="PROSITE" id="PS00903">
    <property type="entry name" value="CYT_DCMP_DEAMINASES_1"/>
    <property type="match status" value="1"/>
</dbReference>
<keyword evidence="4" id="KW-0378">Hydrolase</keyword>
<dbReference type="CDD" id="cd01285">
    <property type="entry name" value="nucleoside_deaminase"/>
    <property type="match status" value="1"/>
</dbReference>
<proteinExistence type="predicted"/>
<sequence length="153" mass="15774">MKNPDDDSLHMRAAIAASREARERGDMPFGAVLVKDGRALLTALNNQNSARDCTGHAETVLVREAQRALGEAALRGATVYASGEPCAMCAGAMFWAGISRVVYAASSPAMDAILGGATLGARCASVLANASPAVSVEGPFLEEEAVQVLKTAP</sequence>
<dbReference type="SUPFAM" id="SSF53927">
    <property type="entry name" value="Cytidine deaminase-like"/>
    <property type="match status" value="1"/>
</dbReference>
<comment type="caution">
    <text evidence="4">The sequence shown here is derived from an EMBL/GenBank/DDBJ whole genome shotgun (WGS) entry which is preliminary data.</text>
</comment>
<dbReference type="InterPro" id="IPR002125">
    <property type="entry name" value="CMP_dCMP_dom"/>
</dbReference>
<dbReference type="GO" id="GO:0052717">
    <property type="term" value="F:tRNA-specific adenosine-34 deaminase activity"/>
    <property type="evidence" value="ECO:0007669"/>
    <property type="project" value="UniProtKB-EC"/>
</dbReference>
<gene>
    <name evidence="4" type="ORF">WKW80_24580</name>
</gene>
<dbReference type="PANTHER" id="PTHR11079:SF179">
    <property type="entry name" value="TRNA(ADENINE(34)) DEAMINASE, CHLOROPLASTIC"/>
    <property type="match status" value="1"/>
</dbReference>
<feature type="domain" description="CMP/dCMP-type deaminase" evidence="3">
    <location>
        <begin position="5"/>
        <end position="121"/>
    </location>
</feature>
<dbReference type="Proteomes" id="UP001363010">
    <property type="component" value="Unassembled WGS sequence"/>
</dbReference>
<dbReference type="InterPro" id="IPR016192">
    <property type="entry name" value="APOBEC/CMP_deaminase_Zn-bd"/>
</dbReference>
<evidence type="ECO:0000313" key="5">
    <source>
        <dbReference type="Proteomes" id="UP001363010"/>
    </source>
</evidence>
<evidence type="ECO:0000313" key="4">
    <source>
        <dbReference type="EMBL" id="MEJ8825164.1"/>
    </source>
</evidence>
<dbReference type="EMBL" id="JBBKZV010000019">
    <property type="protein sequence ID" value="MEJ8825164.1"/>
    <property type="molecule type" value="Genomic_DNA"/>
</dbReference>
<organism evidence="4 5">
    <name type="scientific">Variovorax humicola</name>
    <dbReference type="NCBI Taxonomy" id="1769758"/>
    <lineage>
        <taxon>Bacteria</taxon>
        <taxon>Pseudomonadati</taxon>
        <taxon>Pseudomonadota</taxon>
        <taxon>Betaproteobacteria</taxon>
        <taxon>Burkholderiales</taxon>
        <taxon>Comamonadaceae</taxon>
        <taxon>Variovorax</taxon>
    </lineage>
</organism>
<dbReference type="EC" id="3.5.4.33" evidence="4"/>
<evidence type="ECO:0000256" key="1">
    <source>
        <dbReference type="ARBA" id="ARBA00022723"/>
    </source>
</evidence>
<dbReference type="RefSeq" id="WP_340366190.1">
    <property type="nucleotide sequence ID" value="NZ_JBBKZV010000019.1"/>
</dbReference>
<protein>
    <submittedName>
        <fullName evidence="4">Nucleoside deaminase</fullName>
        <ecNumber evidence="4">3.5.4.33</ecNumber>
    </submittedName>
</protein>
<dbReference type="Pfam" id="PF00383">
    <property type="entry name" value="dCMP_cyt_deam_1"/>
    <property type="match status" value="1"/>
</dbReference>
<keyword evidence="2" id="KW-0862">Zinc</keyword>
<keyword evidence="1" id="KW-0479">Metal-binding</keyword>
<accession>A0ABU8W516</accession>
<dbReference type="Gene3D" id="3.40.140.10">
    <property type="entry name" value="Cytidine Deaminase, domain 2"/>
    <property type="match status" value="1"/>
</dbReference>
<dbReference type="PANTHER" id="PTHR11079">
    <property type="entry name" value="CYTOSINE DEAMINASE FAMILY MEMBER"/>
    <property type="match status" value="1"/>
</dbReference>
<dbReference type="InterPro" id="IPR016193">
    <property type="entry name" value="Cytidine_deaminase-like"/>
</dbReference>
<evidence type="ECO:0000259" key="3">
    <source>
        <dbReference type="PROSITE" id="PS51747"/>
    </source>
</evidence>
<reference evidence="4 5" key="1">
    <citation type="submission" date="2024-03" db="EMBL/GenBank/DDBJ databases">
        <title>Novel species of the genus Variovorax.</title>
        <authorList>
            <person name="Liu Q."/>
            <person name="Xin Y.-H."/>
        </authorList>
    </citation>
    <scope>NUCLEOTIDE SEQUENCE [LARGE SCALE GENOMIC DNA]</scope>
    <source>
        <strain evidence="4 5">KACC 18501</strain>
    </source>
</reference>
<name>A0ABU8W516_9BURK</name>
<keyword evidence="5" id="KW-1185">Reference proteome</keyword>